<accession>A0ABR7EHZ3</accession>
<evidence type="ECO:0000313" key="3">
    <source>
        <dbReference type="EMBL" id="MBC5648996.1"/>
    </source>
</evidence>
<keyword evidence="4" id="KW-1185">Reference proteome</keyword>
<feature type="chain" id="PRO_5047366099" description="DUF4367 domain-containing protein" evidence="2">
    <location>
        <begin position="25"/>
        <end position="166"/>
    </location>
</feature>
<feature type="compositionally biased region" description="Polar residues" evidence="1">
    <location>
        <begin position="32"/>
        <end position="43"/>
    </location>
</feature>
<dbReference type="PROSITE" id="PS51257">
    <property type="entry name" value="PROKAR_LIPOPROTEIN"/>
    <property type="match status" value="1"/>
</dbReference>
<evidence type="ECO:0000256" key="1">
    <source>
        <dbReference type="SAM" id="MobiDB-lite"/>
    </source>
</evidence>
<protein>
    <recommendedName>
        <fullName evidence="5">DUF4367 domain-containing protein</fullName>
    </recommendedName>
</protein>
<proteinExistence type="predicted"/>
<keyword evidence="2" id="KW-0732">Signal</keyword>
<feature type="signal peptide" evidence="2">
    <location>
        <begin position="1"/>
        <end position="24"/>
    </location>
</feature>
<name>A0ABR7EHZ3_9FIRM</name>
<organism evidence="3 4">
    <name type="scientific">Christensenella tenuis</name>
    <dbReference type="NCBI Taxonomy" id="2763033"/>
    <lineage>
        <taxon>Bacteria</taxon>
        <taxon>Bacillati</taxon>
        <taxon>Bacillota</taxon>
        <taxon>Clostridia</taxon>
        <taxon>Christensenellales</taxon>
        <taxon>Christensenellaceae</taxon>
        <taxon>Christensenella</taxon>
    </lineage>
</organism>
<gene>
    <name evidence="3" type="ORF">H8S18_11665</name>
</gene>
<reference evidence="3 4" key="1">
    <citation type="submission" date="2020-08" db="EMBL/GenBank/DDBJ databases">
        <title>Genome public.</title>
        <authorList>
            <person name="Liu C."/>
            <person name="Sun Q."/>
        </authorList>
    </citation>
    <scope>NUCLEOTIDE SEQUENCE [LARGE SCALE GENOMIC DNA]</scope>
    <source>
        <strain evidence="3 4">NSJ-35</strain>
    </source>
</reference>
<dbReference type="Proteomes" id="UP000606889">
    <property type="component" value="Unassembled WGS sequence"/>
</dbReference>
<feature type="region of interest" description="Disordered" evidence="1">
    <location>
        <begin position="26"/>
        <end position="46"/>
    </location>
</feature>
<comment type="caution">
    <text evidence="3">The sequence shown here is derived from an EMBL/GenBank/DDBJ whole genome shotgun (WGS) entry which is preliminary data.</text>
</comment>
<dbReference type="EMBL" id="JACOON010000006">
    <property type="protein sequence ID" value="MBC5648996.1"/>
    <property type="molecule type" value="Genomic_DNA"/>
</dbReference>
<evidence type="ECO:0000313" key="4">
    <source>
        <dbReference type="Proteomes" id="UP000606889"/>
    </source>
</evidence>
<dbReference type="RefSeq" id="WP_186858447.1">
    <property type="nucleotide sequence ID" value="NZ_JACOON010000006.1"/>
</dbReference>
<evidence type="ECO:0000256" key="2">
    <source>
        <dbReference type="SAM" id="SignalP"/>
    </source>
</evidence>
<sequence>MKKTVVTVIAMFLVLTLAACSAPASSPESSSDQIANPWTQVSNPDEVKEKTGITMNTLPEGATDISYSVLEADKIAQAVFTWEGNDYTFRMAPQAVEGLSGMSVDFKEKSDEVVGDSAYEIAFNEGAEGCVEWLDEATGIRCTVTMSSGAAQDKLTKIAEALIAVG</sequence>
<evidence type="ECO:0008006" key="5">
    <source>
        <dbReference type="Google" id="ProtNLM"/>
    </source>
</evidence>